<dbReference type="STRING" id="28885.EI16_10710"/>
<feature type="signal peptide" evidence="13">
    <location>
        <begin position="1"/>
        <end position="19"/>
    </location>
</feature>
<keyword evidence="6 11" id="KW-0865">Zymogen</keyword>
<evidence type="ECO:0000256" key="3">
    <source>
        <dbReference type="ARBA" id="ARBA00009381"/>
    </source>
</evidence>
<dbReference type="InterPro" id="IPR051792">
    <property type="entry name" value="GGT_bact"/>
</dbReference>
<evidence type="ECO:0000256" key="7">
    <source>
        <dbReference type="ARBA" id="ARBA00023315"/>
    </source>
</evidence>
<dbReference type="AlphaFoldDB" id="A0A066ZTC4"/>
<dbReference type="GO" id="GO:0006751">
    <property type="term" value="P:glutathione catabolic process"/>
    <property type="evidence" value="ECO:0007669"/>
    <property type="project" value="UniProtKB-UniRule"/>
</dbReference>
<feature type="active site" description="Nucleophile" evidence="9">
    <location>
        <position position="387"/>
    </location>
</feature>
<comment type="subunit">
    <text evidence="11">This enzyme consists of two polypeptide chains, which are synthesized in precursor form from a single polypeptide.</text>
</comment>
<dbReference type="Gene3D" id="1.10.246.130">
    <property type="match status" value="1"/>
</dbReference>
<comment type="catalytic activity">
    <reaction evidence="2 11">
        <text>glutathione + H2O = L-cysteinylglycine + L-glutamate</text>
        <dbReference type="Rhea" id="RHEA:28807"/>
        <dbReference type="ChEBI" id="CHEBI:15377"/>
        <dbReference type="ChEBI" id="CHEBI:29985"/>
        <dbReference type="ChEBI" id="CHEBI:57925"/>
        <dbReference type="ChEBI" id="CHEBI:61694"/>
        <dbReference type="EC" id="3.4.19.13"/>
    </reaction>
</comment>
<dbReference type="SUPFAM" id="SSF56235">
    <property type="entry name" value="N-terminal nucleophile aminohydrolases (Ntn hydrolases)"/>
    <property type="match status" value="1"/>
</dbReference>
<dbReference type="GO" id="GO:0036374">
    <property type="term" value="F:glutathione hydrolase activity"/>
    <property type="evidence" value="ECO:0007669"/>
    <property type="project" value="UniProtKB-UniRule"/>
</dbReference>
<evidence type="ECO:0000256" key="5">
    <source>
        <dbReference type="ARBA" id="ARBA00022801"/>
    </source>
</evidence>
<dbReference type="InterPro" id="IPR055262">
    <property type="entry name" value="GGT_CS"/>
</dbReference>
<dbReference type="EC" id="3.4.19.13" evidence="11"/>
<keyword evidence="5 11" id="KW-0378">Hydrolase</keyword>
<dbReference type="GO" id="GO:0103068">
    <property type="term" value="F:leukotriene C4 gamma-glutamyl transferase activity"/>
    <property type="evidence" value="ECO:0007669"/>
    <property type="project" value="UniProtKB-EC"/>
</dbReference>
<evidence type="ECO:0000256" key="13">
    <source>
        <dbReference type="SAM" id="SignalP"/>
    </source>
</evidence>
<dbReference type="UniPathway" id="UPA00204"/>
<feature type="chain" id="PRO_5001636812" description="Glutathione hydrolase proenzyme" evidence="13">
    <location>
        <begin position="20"/>
        <end position="601"/>
    </location>
</feature>
<dbReference type="EC" id="2.3.2.2" evidence="11"/>
<dbReference type="InterPro" id="IPR043137">
    <property type="entry name" value="GGT_ssub_C"/>
</dbReference>
<feature type="compositionally biased region" description="Basic and acidic residues" evidence="12">
    <location>
        <begin position="566"/>
        <end position="580"/>
    </location>
</feature>
<evidence type="ECO:0000256" key="1">
    <source>
        <dbReference type="ARBA" id="ARBA00001049"/>
    </source>
</evidence>
<feature type="compositionally biased region" description="Acidic residues" evidence="12">
    <location>
        <begin position="583"/>
        <end position="601"/>
    </location>
</feature>
<evidence type="ECO:0000256" key="11">
    <source>
        <dbReference type="RuleBase" id="RU368036"/>
    </source>
</evidence>
<feature type="binding site" evidence="10">
    <location>
        <position position="480"/>
    </location>
    <ligand>
        <name>L-glutamate</name>
        <dbReference type="ChEBI" id="CHEBI:29985"/>
    </ligand>
</feature>
<organism evidence="14 15">
    <name type="scientific">Hydrogenovibrio marinus</name>
    <dbReference type="NCBI Taxonomy" id="28885"/>
    <lineage>
        <taxon>Bacteria</taxon>
        <taxon>Pseudomonadati</taxon>
        <taxon>Pseudomonadota</taxon>
        <taxon>Gammaproteobacteria</taxon>
        <taxon>Thiotrichales</taxon>
        <taxon>Piscirickettsiaceae</taxon>
        <taxon>Hydrogenovibrio</taxon>
    </lineage>
</organism>
<comment type="pathway">
    <text evidence="11">Sulfur metabolism; glutathione metabolism.</text>
</comment>
<dbReference type="Pfam" id="PF01019">
    <property type="entry name" value="G_glu_transpept"/>
    <property type="match status" value="1"/>
</dbReference>
<accession>A0A066ZTC4</accession>
<evidence type="ECO:0000256" key="9">
    <source>
        <dbReference type="PIRSR" id="PIRSR600101-1"/>
    </source>
</evidence>
<feature type="binding site" evidence="10">
    <location>
        <position position="105"/>
    </location>
    <ligand>
        <name>L-glutamate</name>
        <dbReference type="ChEBI" id="CHEBI:29985"/>
    </ligand>
</feature>
<evidence type="ECO:0000256" key="6">
    <source>
        <dbReference type="ARBA" id="ARBA00023145"/>
    </source>
</evidence>
<gene>
    <name evidence="14" type="ORF">EI16_10710</name>
</gene>
<dbReference type="PANTHER" id="PTHR43199:SF1">
    <property type="entry name" value="GLUTATHIONE HYDROLASE PROENZYME"/>
    <property type="match status" value="1"/>
</dbReference>
<keyword evidence="15" id="KW-1185">Reference proteome</keyword>
<comment type="catalytic activity">
    <reaction evidence="8 11">
        <text>an N-terminal (5-L-glutamyl)-[peptide] + an alpha-amino acid = 5-L-glutamyl amino acid + an N-terminal L-alpha-aminoacyl-[peptide]</text>
        <dbReference type="Rhea" id="RHEA:23904"/>
        <dbReference type="Rhea" id="RHEA-COMP:9780"/>
        <dbReference type="Rhea" id="RHEA-COMP:9795"/>
        <dbReference type="ChEBI" id="CHEBI:77644"/>
        <dbReference type="ChEBI" id="CHEBI:78597"/>
        <dbReference type="ChEBI" id="CHEBI:78599"/>
        <dbReference type="ChEBI" id="CHEBI:78608"/>
        <dbReference type="EC" id="2.3.2.2"/>
    </reaction>
</comment>
<evidence type="ECO:0000313" key="15">
    <source>
        <dbReference type="Proteomes" id="UP000027341"/>
    </source>
</evidence>
<feature type="binding site" evidence="10">
    <location>
        <position position="429"/>
    </location>
    <ligand>
        <name>L-glutamate</name>
        <dbReference type="ChEBI" id="CHEBI:29985"/>
    </ligand>
</feature>
<keyword evidence="7 11" id="KW-0012">Acyltransferase</keyword>
<evidence type="ECO:0000313" key="14">
    <source>
        <dbReference type="EMBL" id="KDN96712.1"/>
    </source>
</evidence>
<dbReference type="GO" id="GO:0006750">
    <property type="term" value="P:glutathione biosynthetic process"/>
    <property type="evidence" value="ECO:0007669"/>
    <property type="project" value="UniProtKB-KW"/>
</dbReference>
<feature type="region of interest" description="Disordered" evidence="12">
    <location>
        <begin position="563"/>
        <end position="601"/>
    </location>
</feature>
<dbReference type="Proteomes" id="UP000027341">
    <property type="component" value="Unassembled WGS sequence"/>
</dbReference>
<dbReference type="EMBL" id="JMIU01000001">
    <property type="protein sequence ID" value="KDN96712.1"/>
    <property type="molecule type" value="Genomic_DNA"/>
</dbReference>
<dbReference type="PRINTS" id="PR01210">
    <property type="entry name" value="GGTRANSPTASE"/>
</dbReference>
<evidence type="ECO:0000256" key="10">
    <source>
        <dbReference type="PIRSR" id="PIRSR600101-2"/>
    </source>
</evidence>
<comment type="catalytic activity">
    <reaction evidence="1 11">
        <text>an S-substituted glutathione + H2O = an S-substituted L-cysteinylglycine + L-glutamate</text>
        <dbReference type="Rhea" id="RHEA:59468"/>
        <dbReference type="ChEBI" id="CHEBI:15377"/>
        <dbReference type="ChEBI" id="CHEBI:29985"/>
        <dbReference type="ChEBI" id="CHEBI:90779"/>
        <dbReference type="ChEBI" id="CHEBI:143103"/>
        <dbReference type="EC" id="3.4.19.13"/>
    </reaction>
</comment>
<sequence length="601" mass="66188">MRLIIFGWLFVGTVLPAQASNGATAAIAMPDEFSAETAEKILQQGGNAVDAAIASAFVLAVTYPEAGNIGGGGFMTLYASETDKFRPQGEVSAGTDKHAYFLDYREKAPKAASANMYLDDNRKIIPYRSLIGYQASGVPGTVMGLWMAHQRFGSLPWKELLQPAIDYAQSGFMVSPELVAMRKWYQHWVADKSKDLNFNQYFSGLKANHLFKQPELASTLKRIAEEGADDFYHGETALAIVKQMQAHDGLITLKDLADYEAKWRMPIQAEWKGYTVVSAPPPSSGGVALVQLLKMKALLAPEYRRQLALAKKEGIPEQAFEAHFYAEMEKRVFADRAKYLGDPDFVKVPVQQLISDDYISRRAESVEWDGPSETESIKPGKIESPETTHFSIVDFDGNAVSNTYTLNMPFGNGVVIEGGGFLMNDEMDDFSSKPGVANIFGVVGGHANAIAPEKRMLSSMTPTILLKDNEAVMAVGTPGGSSIITSVFQTIVNTLDKHMDAQDAVNATRVHHQLFPKDQIDYNPSLPKATQNALQLMGYTLRKNDYMGDVQLVVKRHGQWQAASDMRGRGEAKVFTKEPEQPAVEEGEPSDEEQMPESEMQ</sequence>
<keyword evidence="4 11" id="KW-0808">Transferase</keyword>
<dbReference type="PROSITE" id="PS00462">
    <property type="entry name" value="G_GLU_TRANSPEPTIDASE"/>
    <property type="match status" value="1"/>
</dbReference>
<comment type="caution">
    <text evidence="14">The sequence shown here is derived from an EMBL/GenBank/DDBJ whole genome shotgun (WGS) entry which is preliminary data.</text>
</comment>
<dbReference type="InterPro" id="IPR043138">
    <property type="entry name" value="GGT_lsub"/>
</dbReference>
<evidence type="ECO:0000256" key="8">
    <source>
        <dbReference type="ARBA" id="ARBA00047417"/>
    </source>
</evidence>
<feature type="binding site" evidence="10">
    <location>
        <begin position="405"/>
        <end position="407"/>
    </location>
    <ligand>
        <name>L-glutamate</name>
        <dbReference type="ChEBI" id="CHEBI:29985"/>
    </ligand>
</feature>
<comment type="similarity">
    <text evidence="3 11">Belongs to the gamma-glutamyltransferase family.</text>
</comment>
<evidence type="ECO:0000256" key="4">
    <source>
        <dbReference type="ARBA" id="ARBA00022679"/>
    </source>
</evidence>
<evidence type="ECO:0000256" key="12">
    <source>
        <dbReference type="SAM" id="MobiDB-lite"/>
    </source>
</evidence>
<evidence type="ECO:0000256" key="2">
    <source>
        <dbReference type="ARBA" id="ARBA00001089"/>
    </source>
</evidence>
<reference evidence="14 15" key="1">
    <citation type="submission" date="2014-04" db="EMBL/GenBank/DDBJ databases">
        <title>Draft genome sequence of Hydrogenovibrio marinus MH-110, a model organism for aerobic H2 metabolism.</title>
        <authorList>
            <person name="Cha H.J."/>
            <person name="Jo B.H."/>
            <person name="Hwang B.H."/>
        </authorList>
    </citation>
    <scope>NUCLEOTIDE SEQUENCE [LARGE SCALE GENOMIC DNA]</scope>
    <source>
        <strain evidence="14 15">MH-110</strain>
    </source>
</reference>
<feature type="binding site" evidence="10">
    <location>
        <begin position="458"/>
        <end position="459"/>
    </location>
    <ligand>
        <name>L-glutamate</name>
        <dbReference type="ChEBI" id="CHEBI:29985"/>
    </ligand>
</feature>
<dbReference type="NCBIfam" id="TIGR00066">
    <property type="entry name" value="g_glut_trans"/>
    <property type="match status" value="1"/>
</dbReference>
<comment type="PTM">
    <text evidence="11">Cleaved by autocatalysis into a large and a small subunit.</text>
</comment>
<keyword evidence="13" id="KW-0732">Signal</keyword>
<dbReference type="Gene3D" id="3.60.20.40">
    <property type="match status" value="1"/>
</dbReference>
<name>A0A066ZTC4_HYDMR</name>
<dbReference type="PANTHER" id="PTHR43199">
    <property type="entry name" value="GLUTATHIONE HYDROLASE"/>
    <property type="match status" value="1"/>
</dbReference>
<proteinExistence type="inferred from homology"/>
<dbReference type="InterPro" id="IPR029055">
    <property type="entry name" value="Ntn_hydrolases_N"/>
</dbReference>
<keyword evidence="11" id="KW-0317">Glutathione biosynthesis</keyword>
<dbReference type="InterPro" id="IPR000101">
    <property type="entry name" value="GGT_peptidase"/>
</dbReference>
<protein>
    <recommendedName>
        <fullName evidence="11">Glutathione hydrolase proenzyme</fullName>
        <ecNumber evidence="11">2.3.2.2</ecNumber>
        <ecNumber evidence="11">3.4.19.13</ecNumber>
    </recommendedName>
    <component>
        <recommendedName>
            <fullName evidence="11">Glutathione hydrolase large chain</fullName>
        </recommendedName>
    </component>
    <component>
        <recommendedName>
            <fullName evidence="11">Glutathione hydrolase small chain</fullName>
        </recommendedName>
    </component>
</protein>